<dbReference type="InterPro" id="IPR033762">
    <property type="entry name" value="MCM_OB"/>
</dbReference>
<dbReference type="AlphaFoldDB" id="A0A3B0MFA1"/>
<dbReference type="PRINTS" id="PR01657">
    <property type="entry name" value="MCMFAMILY"/>
</dbReference>
<dbReference type="Pfam" id="PF00493">
    <property type="entry name" value="MCM"/>
    <property type="match status" value="2"/>
</dbReference>
<dbReference type="SUPFAM" id="SSF52540">
    <property type="entry name" value="P-loop containing nucleoside triphosphate hydrolases"/>
    <property type="match status" value="1"/>
</dbReference>
<organism evidence="7">
    <name type="scientific">Theileria annulata</name>
    <dbReference type="NCBI Taxonomy" id="5874"/>
    <lineage>
        <taxon>Eukaryota</taxon>
        <taxon>Sar</taxon>
        <taxon>Alveolata</taxon>
        <taxon>Apicomplexa</taxon>
        <taxon>Aconoidasida</taxon>
        <taxon>Piroplasmida</taxon>
        <taxon>Theileriidae</taxon>
        <taxon>Theileria</taxon>
    </lineage>
</organism>
<dbReference type="InterPro" id="IPR041562">
    <property type="entry name" value="MCM_lid"/>
</dbReference>
<dbReference type="GO" id="GO:0006271">
    <property type="term" value="P:DNA strand elongation involved in DNA replication"/>
    <property type="evidence" value="ECO:0007669"/>
    <property type="project" value="TreeGrafter"/>
</dbReference>
<proteinExistence type="inferred from homology"/>
<dbReference type="EMBL" id="UIVT01000001">
    <property type="protein sequence ID" value="SVP88658.1"/>
    <property type="molecule type" value="Genomic_DNA"/>
</dbReference>
<dbReference type="PANTHER" id="PTHR11630">
    <property type="entry name" value="DNA REPLICATION LICENSING FACTOR MCM FAMILY MEMBER"/>
    <property type="match status" value="1"/>
</dbReference>
<evidence type="ECO:0000256" key="5">
    <source>
        <dbReference type="SAM" id="MobiDB-lite"/>
    </source>
</evidence>
<feature type="region of interest" description="Disordered" evidence="5">
    <location>
        <begin position="869"/>
        <end position="947"/>
    </location>
</feature>
<dbReference type="SMART" id="SM00350">
    <property type="entry name" value="MCM"/>
    <property type="match status" value="1"/>
</dbReference>
<dbReference type="Gene3D" id="3.40.50.300">
    <property type="entry name" value="P-loop containing nucleotide triphosphate hydrolases"/>
    <property type="match status" value="1"/>
</dbReference>
<dbReference type="Pfam" id="PF17207">
    <property type="entry name" value="MCM_OB"/>
    <property type="match status" value="1"/>
</dbReference>
<dbReference type="GO" id="GO:0017116">
    <property type="term" value="F:single-stranded DNA helicase activity"/>
    <property type="evidence" value="ECO:0007669"/>
    <property type="project" value="TreeGrafter"/>
</dbReference>
<evidence type="ECO:0000256" key="1">
    <source>
        <dbReference type="ARBA" id="ARBA00022741"/>
    </source>
</evidence>
<evidence type="ECO:0000256" key="4">
    <source>
        <dbReference type="RuleBase" id="RU004070"/>
    </source>
</evidence>
<dbReference type="Gene3D" id="2.20.28.10">
    <property type="match status" value="1"/>
</dbReference>
<dbReference type="GO" id="GO:0003697">
    <property type="term" value="F:single-stranded DNA binding"/>
    <property type="evidence" value="ECO:0007669"/>
    <property type="project" value="TreeGrafter"/>
</dbReference>
<dbReference type="GO" id="GO:0005634">
    <property type="term" value="C:nucleus"/>
    <property type="evidence" value="ECO:0007669"/>
    <property type="project" value="TreeGrafter"/>
</dbReference>
<protein>
    <submittedName>
        <fullName evidence="7">DNA replication licensing factor Mcm2, putative</fullName>
    </submittedName>
</protein>
<dbReference type="GO" id="GO:0042555">
    <property type="term" value="C:MCM complex"/>
    <property type="evidence" value="ECO:0007669"/>
    <property type="project" value="TreeGrafter"/>
</dbReference>
<comment type="similarity">
    <text evidence="4">Belongs to the MCM family.</text>
</comment>
<name>A0A3B0MFA1_THEAN</name>
<evidence type="ECO:0000256" key="2">
    <source>
        <dbReference type="ARBA" id="ARBA00022840"/>
    </source>
</evidence>
<dbReference type="InterPro" id="IPR003593">
    <property type="entry name" value="AAA+_ATPase"/>
</dbReference>
<feature type="compositionally biased region" description="Acidic residues" evidence="5">
    <location>
        <begin position="870"/>
        <end position="899"/>
    </location>
</feature>
<keyword evidence="2 4" id="KW-0067">ATP-binding</keyword>
<gene>
    <name evidence="7" type="ORF">TAT_000051500</name>
    <name evidence="8" type="ORF">TAV_000051200</name>
</gene>
<evidence type="ECO:0000313" key="7">
    <source>
        <dbReference type="EMBL" id="SVP88658.1"/>
    </source>
</evidence>
<sequence length="1019" mass="114667">MSQISGTESSTNPLSNTQNSFLNQFQIMTSSEDETSKLLDFYDRVSSGTVNLHSSSQNDESVERKKKLLDKLNQDVLAEYEDARKSVITAQQNYKSLVDRFLTFASENKQIYTKTLQLYEEAFKEYEKSTAATNLQMPMHLRIIVNLSLLYLRADHANSLTKLLIKSPYVSFQAFEDAIGEIWRNQASKIPLPTPKLGICGWLGRHHVTPRGLSSTMINTLVAVEGVINKCIKFVHSSGVYPKLSTSVYVGEDLLDVYNEKEKTVYIRNHYDLTDLNKTRVDTTMPPPVDPQGKVVFRQEVGLSNFKNYQTFVLQETPEDSSLGQMPRYVSVIAQDDLCNKVKCGDRVRIWGVYRMLTPNTLNSSTIGSSIGKPFLVANHLLIKDHYTFSNTTVITDEDRAKFKYLAGRNDTITVLTNSVAPSLCGLSLVKKGILLMLVGGHLNPINDTQQTAYNSKNLDTESTNENLFSSGETRENLRGDIHVLLVGDPGCGKSQLLRFVMTLLPNTISTTGRGSTGVGLTAAIVQDEETGERKVEGGAMVMGDRKIVLIDEFDKMNYADRVAIHEVMEQQTVSVAKAGIHTTLNARCTVLAAANPLYGCWAEDMQINEQLNFEYSLLSRFDLIFIVRDVNNEIQDDRIADAILRNITQKSKPVPAINRLNKTSIIQPIQSDLQLQVQYTITTVNNTGSDFKTDSVGAEEDLKTNQERTTARMRTGRVLRSGRSTGRASSSDRVDSLFNNNLTYLDDRGVEHEILDLSTLKKYIYYCKDMYYKEMHHAKNWSPGPELTVLARNEISKSYSQMRQRCKDNKKKLLQLVSPRTLEAILRLSTAFAKLKLSRYITKEHVKAAVKLLNYTIFGDVYTTKDSSKEDEDVDFSSGSESDDDFDDQELLSSDEEYDYSKSSRRSSTSKTNKRLKRSKQTTSSKTAPSAVLSPDKTTESAENADDSVSLQFNRNLMDNLQKLDYGDGVELNELFAAYKSYEKDLSLTKFKRLLINLSNSDNAPIVYAEDDEKIYTC</sequence>
<dbReference type="GO" id="GO:1902975">
    <property type="term" value="P:mitotic DNA replication initiation"/>
    <property type="evidence" value="ECO:0007669"/>
    <property type="project" value="TreeGrafter"/>
</dbReference>
<evidence type="ECO:0000313" key="8">
    <source>
        <dbReference type="EMBL" id="SVP89811.1"/>
    </source>
</evidence>
<dbReference type="SUPFAM" id="SSF50249">
    <property type="entry name" value="Nucleic acid-binding proteins"/>
    <property type="match status" value="1"/>
</dbReference>
<keyword evidence="1 4" id="KW-0547">Nucleotide-binding</keyword>
<dbReference type="Pfam" id="PF17855">
    <property type="entry name" value="MCM_lid"/>
    <property type="match status" value="1"/>
</dbReference>
<dbReference type="InterPro" id="IPR001208">
    <property type="entry name" value="MCM_dom"/>
</dbReference>
<accession>A0A3B0MFA1</accession>
<dbReference type="InterPro" id="IPR031327">
    <property type="entry name" value="MCM"/>
</dbReference>
<dbReference type="InterPro" id="IPR012340">
    <property type="entry name" value="NA-bd_OB-fold"/>
</dbReference>
<dbReference type="EMBL" id="UIVS01000001">
    <property type="protein sequence ID" value="SVP89811.1"/>
    <property type="molecule type" value="Genomic_DNA"/>
</dbReference>
<evidence type="ECO:0000259" key="6">
    <source>
        <dbReference type="PROSITE" id="PS50051"/>
    </source>
</evidence>
<feature type="domain" description="MCM C-terminal AAA(+) ATPase" evidence="6">
    <location>
        <begin position="412"/>
        <end position="644"/>
    </location>
</feature>
<dbReference type="PANTHER" id="PTHR11630:SF46">
    <property type="entry name" value="DNA REPLICATION LICENSING FACTOR MCM3-RELATED"/>
    <property type="match status" value="1"/>
</dbReference>
<dbReference type="GO" id="GO:0000727">
    <property type="term" value="P:double-strand break repair via break-induced replication"/>
    <property type="evidence" value="ECO:0007669"/>
    <property type="project" value="TreeGrafter"/>
</dbReference>
<dbReference type="VEuPathDB" id="PiroplasmaDB:TA20515"/>
<reference evidence="7" key="1">
    <citation type="submission" date="2018-07" db="EMBL/GenBank/DDBJ databases">
        <authorList>
            <person name="Quirk P.G."/>
            <person name="Krulwich T.A."/>
        </authorList>
    </citation>
    <scope>NUCLEOTIDE SEQUENCE</scope>
    <source>
        <strain evidence="7">Anand</strain>
    </source>
</reference>
<dbReference type="SMART" id="SM00382">
    <property type="entry name" value="AAA"/>
    <property type="match status" value="1"/>
</dbReference>
<dbReference type="InterPro" id="IPR027417">
    <property type="entry name" value="P-loop_NTPase"/>
</dbReference>
<dbReference type="GO" id="GO:0005524">
    <property type="term" value="F:ATP binding"/>
    <property type="evidence" value="ECO:0007669"/>
    <property type="project" value="UniProtKB-KW"/>
</dbReference>
<evidence type="ECO:0000256" key="3">
    <source>
        <dbReference type="ARBA" id="ARBA00023125"/>
    </source>
</evidence>
<keyword evidence="3 4" id="KW-0238">DNA-binding</keyword>
<dbReference type="Gene3D" id="2.40.50.140">
    <property type="entry name" value="Nucleic acid-binding proteins"/>
    <property type="match status" value="1"/>
</dbReference>
<dbReference type="PROSITE" id="PS50051">
    <property type="entry name" value="MCM_2"/>
    <property type="match status" value="1"/>
</dbReference>